<evidence type="ECO:0000256" key="4">
    <source>
        <dbReference type="PROSITE-ProRule" id="PRU00335"/>
    </source>
</evidence>
<name>A0A1H7SXH8_9GAMM</name>
<dbReference type="AlphaFoldDB" id="A0A1H7SXH8"/>
<dbReference type="Gene3D" id="1.10.10.60">
    <property type="entry name" value="Homeodomain-like"/>
    <property type="match status" value="1"/>
</dbReference>
<keyword evidence="3" id="KW-0804">Transcription</keyword>
<feature type="domain" description="HTH tetR-type" evidence="5">
    <location>
        <begin position="9"/>
        <end position="69"/>
    </location>
</feature>
<keyword evidence="2 4" id="KW-0238">DNA-binding</keyword>
<accession>A0A1H7SXH8</accession>
<dbReference type="RefSeq" id="WP_074870576.1">
    <property type="nucleotide sequence ID" value="NZ_FOAS01000021.1"/>
</dbReference>
<keyword evidence="7" id="KW-1185">Reference proteome</keyword>
<dbReference type="PANTHER" id="PTHR30055:SF234">
    <property type="entry name" value="HTH-TYPE TRANSCRIPTIONAL REGULATOR BETI"/>
    <property type="match status" value="1"/>
</dbReference>
<evidence type="ECO:0000313" key="6">
    <source>
        <dbReference type="EMBL" id="SEL77311.1"/>
    </source>
</evidence>
<feature type="DNA-binding region" description="H-T-H motif" evidence="4">
    <location>
        <begin position="32"/>
        <end position="51"/>
    </location>
</feature>
<gene>
    <name evidence="6" type="ORF">SAMN05216214_12129</name>
</gene>
<dbReference type="Pfam" id="PF00440">
    <property type="entry name" value="TetR_N"/>
    <property type="match status" value="1"/>
</dbReference>
<keyword evidence="1" id="KW-0805">Transcription regulation</keyword>
<evidence type="ECO:0000259" key="5">
    <source>
        <dbReference type="PROSITE" id="PS50977"/>
    </source>
</evidence>
<dbReference type="InterPro" id="IPR050109">
    <property type="entry name" value="HTH-type_TetR-like_transc_reg"/>
</dbReference>
<dbReference type="EMBL" id="FOAS01000021">
    <property type="protein sequence ID" value="SEL77311.1"/>
    <property type="molecule type" value="Genomic_DNA"/>
</dbReference>
<dbReference type="Gene3D" id="1.10.357.10">
    <property type="entry name" value="Tetracycline Repressor, domain 2"/>
    <property type="match status" value="1"/>
</dbReference>
<dbReference type="PROSITE" id="PS50977">
    <property type="entry name" value="HTH_TETR_2"/>
    <property type="match status" value="1"/>
</dbReference>
<reference evidence="6 7" key="1">
    <citation type="submission" date="2016-10" db="EMBL/GenBank/DDBJ databases">
        <authorList>
            <person name="de Groot N.N."/>
        </authorList>
    </citation>
    <scope>NUCLEOTIDE SEQUENCE [LARGE SCALE GENOMIC DNA]</scope>
    <source>
        <strain evidence="6 7">JCM 19513</strain>
    </source>
</reference>
<dbReference type="GO" id="GO:0000976">
    <property type="term" value="F:transcription cis-regulatory region binding"/>
    <property type="evidence" value="ECO:0007669"/>
    <property type="project" value="TreeGrafter"/>
</dbReference>
<dbReference type="PRINTS" id="PR00455">
    <property type="entry name" value="HTHTETR"/>
</dbReference>
<evidence type="ECO:0000313" key="7">
    <source>
        <dbReference type="Proteomes" id="UP000185766"/>
    </source>
</evidence>
<evidence type="ECO:0000256" key="1">
    <source>
        <dbReference type="ARBA" id="ARBA00023015"/>
    </source>
</evidence>
<dbReference type="SUPFAM" id="SSF46689">
    <property type="entry name" value="Homeodomain-like"/>
    <property type="match status" value="1"/>
</dbReference>
<evidence type="ECO:0000256" key="2">
    <source>
        <dbReference type="ARBA" id="ARBA00023125"/>
    </source>
</evidence>
<protein>
    <submittedName>
        <fullName evidence="6">Transcriptional regulator, TetR family</fullName>
    </submittedName>
</protein>
<dbReference type="Proteomes" id="UP000185766">
    <property type="component" value="Unassembled WGS sequence"/>
</dbReference>
<dbReference type="InterPro" id="IPR001647">
    <property type="entry name" value="HTH_TetR"/>
</dbReference>
<evidence type="ECO:0000256" key="3">
    <source>
        <dbReference type="ARBA" id="ARBA00023163"/>
    </source>
</evidence>
<dbReference type="PANTHER" id="PTHR30055">
    <property type="entry name" value="HTH-TYPE TRANSCRIPTIONAL REGULATOR RUTR"/>
    <property type="match status" value="1"/>
</dbReference>
<proteinExistence type="predicted"/>
<dbReference type="GO" id="GO:0003700">
    <property type="term" value="F:DNA-binding transcription factor activity"/>
    <property type="evidence" value="ECO:0007669"/>
    <property type="project" value="TreeGrafter"/>
</dbReference>
<organism evidence="6 7">
    <name type="scientific">Atopomonas hussainii</name>
    <dbReference type="NCBI Taxonomy" id="1429083"/>
    <lineage>
        <taxon>Bacteria</taxon>
        <taxon>Pseudomonadati</taxon>
        <taxon>Pseudomonadota</taxon>
        <taxon>Gammaproteobacteria</taxon>
        <taxon>Pseudomonadales</taxon>
        <taxon>Pseudomonadaceae</taxon>
        <taxon>Atopomonas</taxon>
    </lineage>
</organism>
<dbReference type="STRING" id="1429083.GCA_001885685_02536"/>
<dbReference type="InterPro" id="IPR009057">
    <property type="entry name" value="Homeodomain-like_sf"/>
</dbReference>
<sequence>MSFHDQQFELRQQAILQAALELFRVKPWDRVTIAEVAVQAGIGKGTVYKHFPSKEALYAQLVINDSQANIAEFRALHARLPKHEAMRTVTRHAFAKLLDDPVMAQLFMHCDRPDFQKRLDPEFRQQFDALEHEYLAFFTSMLNDTLGNPGLSVEDYERLLWSADACFTGAMARVAAGGIGHLCGRDELDAYLDQVTDFIMAGLHGMAGQMLQTRVEGTCESC</sequence>